<comment type="similarity">
    <text evidence="1">Belongs to the outer membrane OOP (TC 1.B.6) superfamily. OmpA family.</text>
</comment>
<dbReference type="GO" id="GO:0009279">
    <property type="term" value="C:cell outer membrane"/>
    <property type="evidence" value="ECO:0007669"/>
    <property type="project" value="InterPro"/>
</dbReference>
<evidence type="ECO:0000313" key="6">
    <source>
        <dbReference type="Proteomes" id="UP000183924"/>
    </source>
</evidence>
<dbReference type="EMBL" id="LUKY01000032">
    <property type="protein sequence ID" value="OIZ95024.1"/>
    <property type="molecule type" value="Genomic_DNA"/>
</dbReference>
<evidence type="ECO:0000256" key="3">
    <source>
        <dbReference type="SAM" id="SignalP"/>
    </source>
</evidence>
<keyword evidence="3" id="KW-0732">Signal</keyword>
<feature type="chain" id="PRO_5009649152" description="Outer membrane protein OmpA-like transmembrane domain-containing protein" evidence="3">
    <location>
        <begin position="24"/>
        <end position="202"/>
    </location>
</feature>
<protein>
    <recommendedName>
        <fullName evidence="4">Outer membrane protein OmpA-like transmembrane domain-containing protein</fullName>
    </recommendedName>
</protein>
<sequence length="202" mass="21450">MLKKIIAVSVLGVSAFGMVAANATTPGVYVEGQVGYAKTGKHFVKPFPSGKVSSKYQGGLAGRLAIGYQFNPNWAVEMGYLQLAQQKANVKSSLAKQSVTLNQHAFDVVGKGILPITSKFDVYAKVGMAYLVNDLKGNVVNGQSIVRPLAKHSWAPEAGVGVTYNITSNVFIDTAFTHIQPIGKNQPNNINMATVGLGFTFG</sequence>
<dbReference type="STRING" id="1225476.A1D18_02665"/>
<evidence type="ECO:0000313" key="5">
    <source>
        <dbReference type="EMBL" id="OIZ95024.1"/>
    </source>
</evidence>
<dbReference type="AlphaFoldDB" id="A0A1J8NIP1"/>
<dbReference type="OrthoDB" id="5660141at2"/>
<feature type="signal peptide" evidence="3">
    <location>
        <begin position="1"/>
        <end position="23"/>
    </location>
</feature>
<dbReference type="GO" id="GO:0046930">
    <property type="term" value="C:pore complex"/>
    <property type="evidence" value="ECO:0007669"/>
    <property type="project" value="UniProtKB-KW"/>
</dbReference>
<gene>
    <name evidence="5" type="ORF">A1D18_02665</name>
</gene>
<evidence type="ECO:0000259" key="4">
    <source>
        <dbReference type="Pfam" id="PF01389"/>
    </source>
</evidence>
<feature type="domain" description="Outer membrane protein OmpA-like transmembrane" evidence="4">
    <location>
        <begin position="29"/>
        <end position="202"/>
    </location>
</feature>
<organism evidence="5 6">
    <name type="scientific">Candidatus Rickettsiella isopodorum</name>
    <dbReference type="NCBI Taxonomy" id="1225476"/>
    <lineage>
        <taxon>Bacteria</taxon>
        <taxon>Pseudomonadati</taxon>
        <taxon>Pseudomonadota</taxon>
        <taxon>Gammaproteobacteria</taxon>
        <taxon>Legionellales</taxon>
        <taxon>Coxiellaceae</taxon>
        <taxon>Rickettsiella</taxon>
    </lineage>
</organism>
<dbReference type="RefSeq" id="WP_071662286.1">
    <property type="nucleotide sequence ID" value="NZ_LUKY01000032.1"/>
</dbReference>
<dbReference type="GO" id="GO:0015288">
    <property type="term" value="F:porin activity"/>
    <property type="evidence" value="ECO:0007669"/>
    <property type="project" value="UniProtKB-KW"/>
</dbReference>
<keyword evidence="2" id="KW-0812">Transmembrane</keyword>
<evidence type="ECO:0000256" key="1">
    <source>
        <dbReference type="ARBA" id="ARBA00005710"/>
    </source>
</evidence>
<dbReference type="Gene3D" id="2.40.160.20">
    <property type="match status" value="1"/>
</dbReference>
<dbReference type="InterPro" id="IPR011250">
    <property type="entry name" value="OMP/PagP_B-barrel"/>
</dbReference>
<keyword evidence="2" id="KW-0813">Transport</keyword>
<name>A0A1J8NIP1_9COXI</name>
<dbReference type="Proteomes" id="UP000183924">
    <property type="component" value="Unassembled WGS sequence"/>
</dbReference>
<reference evidence="5 6" key="1">
    <citation type="submission" date="2016-03" db="EMBL/GenBank/DDBJ databases">
        <title>Comparative genomics of Rickettsiella.</title>
        <authorList>
            <person name="Chandler C."/>
            <person name="Wang Y."/>
        </authorList>
    </citation>
    <scope>NUCLEOTIDE SEQUENCE [LARGE SCALE GENOMIC DNA]</scope>
    <source>
        <strain evidence="5 6">RCFS May 2013</strain>
    </source>
</reference>
<keyword evidence="6" id="KW-1185">Reference proteome</keyword>
<proteinExistence type="inferred from homology"/>
<dbReference type="Pfam" id="PF01389">
    <property type="entry name" value="OmpA_membrane"/>
    <property type="match status" value="1"/>
</dbReference>
<dbReference type="InterPro" id="IPR000498">
    <property type="entry name" value="OmpA-like_TM_dom"/>
</dbReference>
<dbReference type="SUPFAM" id="SSF56925">
    <property type="entry name" value="OMPA-like"/>
    <property type="match status" value="1"/>
</dbReference>
<keyword evidence="2" id="KW-0626">Porin</keyword>
<keyword evidence="2" id="KW-0406">Ion transport</keyword>
<comment type="caution">
    <text evidence="5">The sequence shown here is derived from an EMBL/GenBank/DDBJ whole genome shotgun (WGS) entry which is preliminary data.</text>
</comment>
<accession>A0A1J8NIP1</accession>
<evidence type="ECO:0000256" key="2">
    <source>
        <dbReference type="ARBA" id="ARBA00023114"/>
    </source>
</evidence>